<dbReference type="PANTHER" id="PTHR10826:SF1">
    <property type="entry name" value="COMPLEMENT COMPONENT 1 Q SUBCOMPONENT-BINDING PROTEIN, MITOCHONDRIAL"/>
    <property type="match status" value="1"/>
</dbReference>
<proteinExistence type="predicted"/>
<dbReference type="PANTHER" id="PTHR10826">
    <property type="entry name" value="COMPLEMENT COMPONENT 1"/>
    <property type="match status" value="1"/>
</dbReference>
<accession>M8CE52</accession>
<evidence type="ECO:0000313" key="1">
    <source>
        <dbReference type="EnsemblPlants" id="EMT21446"/>
    </source>
</evidence>
<dbReference type="SUPFAM" id="SSF54529">
    <property type="entry name" value="Mitochondrial glycoprotein MAM33-like"/>
    <property type="match status" value="1"/>
</dbReference>
<dbReference type="FunFam" id="3.10.280.10:FF:000006">
    <property type="entry name" value="Mitochondrial glycoprotein, expressed"/>
    <property type="match status" value="1"/>
</dbReference>
<dbReference type="EnsemblPlants" id="EMT21446">
    <property type="protein sequence ID" value="EMT21446"/>
    <property type="gene ID" value="F775_20127"/>
</dbReference>
<name>M8CE52_AEGTA</name>
<organism evidence="1">
    <name type="scientific">Aegilops tauschii</name>
    <name type="common">Tausch's goatgrass</name>
    <name type="synonym">Aegilops squarrosa</name>
    <dbReference type="NCBI Taxonomy" id="37682"/>
    <lineage>
        <taxon>Eukaryota</taxon>
        <taxon>Viridiplantae</taxon>
        <taxon>Streptophyta</taxon>
        <taxon>Embryophyta</taxon>
        <taxon>Tracheophyta</taxon>
        <taxon>Spermatophyta</taxon>
        <taxon>Magnoliopsida</taxon>
        <taxon>Liliopsida</taxon>
        <taxon>Poales</taxon>
        <taxon>Poaceae</taxon>
        <taxon>BOP clade</taxon>
        <taxon>Pooideae</taxon>
        <taxon>Triticodae</taxon>
        <taxon>Triticeae</taxon>
        <taxon>Triticinae</taxon>
        <taxon>Aegilops</taxon>
    </lineage>
</organism>
<dbReference type="Gene3D" id="3.10.280.10">
    <property type="entry name" value="Mitochondrial glycoprotein"/>
    <property type="match status" value="1"/>
</dbReference>
<dbReference type="InterPro" id="IPR003428">
    <property type="entry name" value="MAM33"/>
</dbReference>
<dbReference type="InterPro" id="IPR036561">
    <property type="entry name" value="MAM33_sf"/>
</dbReference>
<dbReference type="GO" id="GO:0005759">
    <property type="term" value="C:mitochondrial matrix"/>
    <property type="evidence" value="ECO:0007669"/>
    <property type="project" value="InterPro"/>
</dbReference>
<sequence length="228" mass="24484">MSWPRRHPCGGHVSSGSIVATASAPTSARSLRGSRGADADCGLHRRHLKDGACAGLVVRGWWEALDFATVSDAPRAQDVLLRRRGDTEEVHVSALLAPLRFEGEEPLPRDALMKVFVSKPGVEPLLRFDCRAVAAAGGAAAGYDITALSYHAFPGDGGDRKYEGPDFGDLDPKLQAALKEYLLARGVTPELATSLREHLLQKEQAQYRPVLLLIGDAGLGVLDHEMKA</sequence>
<dbReference type="AlphaFoldDB" id="M8CE52"/>
<dbReference type="Pfam" id="PF02330">
    <property type="entry name" value="MAM33"/>
    <property type="match status" value="1"/>
</dbReference>
<reference evidence="1" key="1">
    <citation type="submission" date="2015-06" db="UniProtKB">
        <authorList>
            <consortium name="EnsemblPlants"/>
        </authorList>
    </citation>
    <scope>IDENTIFICATION</scope>
</reference>
<protein>
    <submittedName>
        <fullName evidence="1">Uncharacterized protein</fullName>
    </submittedName>
</protein>